<dbReference type="InterPro" id="IPR019302">
    <property type="entry name" value="CAP12/PCTIR_TIR_dom"/>
</dbReference>
<name>A0A1G5YYE8_9HYPH</name>
<dbReference type="Proteomes" id="UP000198588">
    <property type="component" value="Unassembled WGS sequence"/>
</dbReference>
<dbReference type="RefSeq" id="WP_091580790.1">
    <property type="nucleotide sequence ID" value="NZ_FMXM01000012.1"/>
</dbReference>
<sequence>MGKPRIFLGSSGKQKKLLDALTRGLEEIAQVEPWTTSFSPGTTTLGRLIELTREVDFAAFVFAQDDWTSASQPASSTSLSAQASPRDNVVFEAGLFGGVLGMRRTFILHANGAKLPSDLLGLTSIRYGEAATAAEMRAINQKLRNAIENEGHVARIEGLWWQFSLTERTAKEPSAVSLLRISRNREGALELTGRSWQENGSLSARYWSEALKEKREPSGVFYYWNGERPLDANAPQLHGTGEIRLDTTDRASGYFTTRADTQPELNARTSGVYLRADTKDLEILDGRDNQRRVELIAERLGDWKSIAIT</sequence>
<feature type="domain" description="CD-NTase-associated protein 12/Pycsar effector protein TIR" evidence="1">
    <location>
        <begin position="5"/>
        <end position="127"/>
    </location>
</feature>
<organism evidence="2 3">
    <name type="scientific">Mesorhizobium qingshengii</name>
    <dbReference type="NCBI Taxonomy" id="1165689"/>
    <lineage>
        <taxon>Bacteria</taxon>
        <taxon>Pseudomonadati</taxon>
        <taxon>Pseudomonadota</taxon>
        <taxon>Alphaproteobacteria</taxon>
        <taxon>Hyphomicrobiales</taxon>
        <taxon>Phyllobacteriaceae</taxon>
        <taxon>Mesorhizobium</taxon>
    </lineage>
</organism>
<evidence type="ECO:0000259" key="1">
    <source>
        <dbReference type="Pfam" id="PF10137"/>
    </source>
</evidence>
<evidence type="ECO:0000313" key="3">
    <source>
        <dbReference type="Proteomes" id="UP000198588"/>
    </source>
</evidence>
<protein>
    <submittedName>
        <fullName evidence="2">Predicted nucleotide-binding protein containing TIR-like domain-containing protein</fullName>
    </submittedName>
</protein>
<dbReference type="GO" id="GO:0050135">
    <property type="term" value="F:NADP+ nucleosidase activity"/>
    <property type="evidence" value="ECO:0007669"/>
    <property type="project" value="InterPro"/>
</dbReference>
<proteinExistence type="predicted"/>
<dbReference type="Pfam" id="PF10137">
    <property type="entry name" value="CAP12-PCTIR_TIR"/>
    <property type="match status" value="1"/>
</dbReference>
<reference evidence="2 3" key="1">
    <citation type="submission" date="2016-10" db="EMBL/GenBank/DDBJ databases">
        <authorList>
            <person name="de Groot N.N."/>
        </authorList>
    </citation>
    <scope>NUCLEOTIDE SEQUENCE [LARGE SCALE GENOMIC DNA]</scope>
    <source>
        <strain evidence="2 3">CGMCC 1.12097</strain>
    </source>
</reference>
<dbReference type="EMBL" id="FMXM01000012">
    <property type="protein sequence ID" value="SDA87442.1"/>
    <property type="molecule type" value="Genomic_DNA"/>
</dbReference>
<dbReference type="OrthoDB" id="5497289at2"/>
<dbReference type="STRING" id="1165689.SAMN02927914_03899"/>
<dbReference type="AlphaFoldDB" id="A0A1G5YYE8"/>
<evidence type="ECO:0000313" key="2">
    <source>
        <dbReference type="EMBL" id="SDA87442.1"/>
    </source>
</evidence>
<gene>
    <name evidence="2" type="ORF">SAMN02927914_03899</name>
</gene>
<accession>A0A1G5YYE8</accession>